<keyword evidence="2" id="KW-1185">Reference proteome</keyword>
<organism evidence="1 2">
    <name type="scientific">Morus notabilis</name>
    <dbReference type="NCBI Taxonomy" id="981085"/>
    <lineage>
        <taxon>Eukaryota</taxon>
        <taxon>Viridiplantae</taxon>
        <taxon>Streptophyta</taxon>
        <taxon>Embryophyta</taxon>
        <taxon>Tracheophyta</taxon>
        <taxon>Spermatophyta</taxon>
        <taxon>Magnoliopsida</taxon>
        <taxon>eudicotyledons</taxon>
        <taxon>Gunneridae</taxon>
        <taxon>Pentapetalae</taxon>
        <taxon>rosids</taxon>
        <taxon>fabids</taxon>
        <taxon>Rosales</taxon>
        <taxon>Moraceae</taxon>
        <taxon>Moreae</taxon>
        <taxon>Morus</taxon>
    </lineage>
</organism>
<accession>W9RZ28</accession>
<protein>
    <submittedName>
        <fullName evidence="1">Uncharacterized protein</fullName>
    </submittedName>
</protein>
<sequence>MKNHHAQRNHTSPTRTELNPVKSECPVFTVDPYVDNDPALLLYAKVIMQHEKGFNVKEVVQGVIED</sequence>
<dbReference type="Proteomes" id="UP000030645">
    <property type="component" value="Unassembled WGS sequence"/>
</dbReference>
<dbReference type="EMBL" id="KE345837">
    <property type="protein sequence ID" value="EXC18478.1"/>
    <property type="molecule type" value="Genomic_DNA"/>
</dbReference>
<evidence type="ECO:0000313" key="1">
    <source>
        <dbReference type="EMBL" id="EXC18478.1"/>
    </source>
</evidence>
<proteinExistence type="predicted"/>
<gene>
    <name evidence="1" type="ORF">L484_018659</name>
</gene>
<dbReference type="AlphaFoldDB" id="W9RZ28"/>
<evidence type="ECO:0000313" key="2">
    <source>
        <dbReference type="Proteomes" id="UP000030645"/>
    </source>
</evidence>
<reference evidence="2" key="1">
    <citation type="submission" date="2013-01" db="EMBL/GenBank/DDBJ databases">
        <title>Draft Genome Sequence of a Mulberry Tree, Morus notabilis C.K. Schneid.</title>
        <authorList>
            <person name="He N."/>
            <person name="Zhao S."/>
        </authorList>
    </citation>
    <scope>NUCLEOTIDE SEQUENCE</scope>
</reference>
<name>W9RZ28_9ROSA</name>